<dbReference type="PRINTS" id="PR00059">
    <property type="entry name" value="RIBOSOMALL6"/>
</dbReference>
<accession>A0A369ABN3</accession>
<dbReference type="InterPro" id="IPR019906">
    <property type="entry name" value="Ribosomal_uL6_bac-type"/>
</dbReference>
<feature type="domain" description="Large ribosomal subunit protein uL6 alpha-beta" evidence="8">
    <location>
        <begin position="90"/>
        <end position="167"/>
    </location>
</feature>
<dbReference type="PANTHER" id="PTHR11655:SF14">
    <property type="entry name" value="LARGE RIBOSOMAL SUBUNIT PROTEIN UL6M"/>
    <property type="match status" value="1"/>
</dbReference>
<comment type="caution">
    <text evidence="9">The sequence shown here is derived from an EMBL/GenBank/DDBJ whole genome shotgun (WGS) entry which is preliminary data.</text>
</comment>
<dbReference type="AlphaFoldDB" id="A0A369ABN3"/>
<organism evidence="9 10">
    <name type="scientific">Schleiferia thermophila</name>
    <dbReference type="NCBI Taxonomy" id="884107"/>
    <lineage>
        <taxon>Bacteria</taxon>
        <taxon>Pseudomonadati</taxon>
        <taxon>Bacteroidota</taxon>
        <taxon>Flavobacteriia</taxon>
        <taxon>Flavobacteriales</taxon>
        <taxon>Schleiferiaceae</taxon>
        <taxon>Schleiferia</taxon>
    </lineage>
</organism>
<dbReference type="PANTHER" id="PTHR11655">
    <property type="entry name" value="60S/50S RIBOSOMAL PROTEIN L6/L9"/>
    <property type="match status" value="1"/>
</dbReference>
<evidence type="ECO:0000313" key="10">
    <source>
        <dbReference type="Proteomes" id="UP000253517"/>
    </source>
</evidence>
<keyword evidence="4 5" id="KW-0687">Ribonucleoprotein</keyword>
<dbReference type="InterPro" id="IPR000702">
    <property type="entry name" value="Ribosomal_uL6-like"/>
</dbReference>
<sequence>MSRIGKLPITVPAGVEVNIGSDQITVKGKLGTLTTKYNPVVKIEKQGDIISLTRTSDDKNTRALHGLYRALLANMVTGVSQGFEKQLELVGVGYRANATGQVLDLSLGYSHNIVIELPKEIKVETINEKGKNPIIKLSSFDKQLLGMVCAKIRSFRKPEPYNGKGIRFVGEIIRRKAGKTASKGKK</sequence>
<evidence type="ECO:0000256" key="5">
    <source>
        <dbReference type="HAMAP-Rule" id="MF_01365"/>
    </source>
</evidence>
<dbReference type="GO" id="GO:0022625">
    <property type="term" value="C:cytosolic large ribosomal subunit"/>
    <property type="evidence" value="ECO:0007669"/>
    <property type="project" value="UniProtKB-UniRule"/>
</dbReference>
<evidence type="ECO:0000256" key="2">
    <source>
        <dbReference type="ARBA" id="ARBA00022884"/>
    </source>
</evidence>
<dbReference type="GO" id="GO:0003735">
    <property type="term" value="F:structural constituent of ribosome"/>
    <property type="evidence" value="ECO:0007669"/>
    <property type="project" value="UniProtKB-UniRule"/>
</dbReference>
<dbReference type="Pfam" id="PF00347">
    <property type="entry name" value="Ribosomal_L6"/>
    <property type="match status" value="2"/>
</dbReference>
<protein>
    <recommendedName>
        <fullName evidence="5">Large ribosomal subunit protein uL6</fullName>
    </recommendedName>
</protein>
<evidence type="ECO:0000256" key="3">
    <source>
        <dbReference type="ARBA" id="ARBA00022980"/>
    </source>
</evidence>
<evidence type="ECO:0000259" key="8">
    <source>
        <dbReference type="Pfam" id="PF00347"/>
    </source>
</evidence>
<keyword evidence="1 5" id="KW-0699">rRNA-binding</keyword>
<evidence type="ECO:0000256" key="6">
    <source>
        <dbReference type="RuleBase" id="RU003869"/>
    </source>
</evidence>
<dbReference type="PIRSF" id="PIRSF002162">
    <property type="entry name" value="Ribosomal_L6"/>
    <property type="match status" value="1"/>
</dbReference>
<dbReference type="InterPro" id="IPR020040">
    <property type="entry name" value="Ribosomal_uL6_a/b-dom"/>
</dbReference>
<name>A0A369ABN3_9FLAO</name>
<dbReference type="GO" id="GO:0019843">
    <property type="term" value="F:rRNA binding"/>
    <property type="evidence" value="ECO:0007669"/>
    <property type="project" value="UniProtKB-UniRule"/>
</dbReference>
<dbReference type="Proteomes" id="UP000253517">
    <property type="component" value="Unassembled WGS sequence"/>
</dbReference>
<dbReference type="EMBL" id="QPJS01000001">
    <property type="protein sequence ID" value="RCX04834.1"/>
    <property type="molecule type" value="Genomic_DNA"/>
</dbReference>
<dbReference type="NCBIfam" id="TIGR03654">
    <property type="entry name" value="L6_bact"/>
    <property type="match status" value="1"/>
</dbReference>
<comment type="subunit">
    <text evidence="5">Part of the 50S ribosomal subunit.</text>
</comment>
<evidence type="ECO:0000313" key="9">
    <source>
        <dbReference type="EMBL" id="RCX04834.1"/>
    </source>
</evidence>
<evidence type="ECO:0000256" key="7">
    <source>
        <dbReference type="RuleBase" id="RU003870"/>
    </source>
</evidence>
<gene>
    <name evidence="5" type="primary">rplF</name>
    <name evidence="9" type="ORF">DES35_101104</name>
</gene>
<evidence type="ECO:0000256" key="1">
    <source>
        <dbReference type="ARBA" id="ARBA00022730"/>
    </source>
</evidence>
<dbReference type="RefSeq" id="WP_114365510.1">
    <property type="nucleotide sequence ID" value="NZ_BHZF01000001.1"/>
</dbReference>
<dbReference type="Gene3D" id="3.90.930.12">
    <property type="entry name" value="Ribosomal protein L6, alpha-beta domain"/>
    <property type="match status" value="2"/>
</dbReference>
<reference evidence="9 10" key="1">
    <citation type="submission" date="2018-07" db="EMBL/GenBank/DDBJ databases">
        <title>Genomic Encyclopedia of Type Strains, Phase IV (KMG-IV): sequencing the most valuable type-strain genomes for metagenomic binning, comparative biology and taxonomic classification.</title>
        <authorList>
            <person name="Goeker M."/>
        </authorList>
    </citation>
    <scope>NUCLEOTIDE SEQUENCE [LARGE SCALE GENOMIC DNA]</scope>
    <source>
        <strain evidence="9 10">DSM 21410</strain>
    </source>
</reference>
<comment type="function">
    <text evidence="5 7">This protein binds to the 23S rRNA, and is important in its secondary structure. It is located near the subunit interface in the base of the L7/L12 stalk, and near the tRNA binding site of the peptidyltransferase center.</text>
</comment>
<proteinExistence type="inferred from homology"/>
<keyword evidence="10" id="KW-1185">Reference proteome</keyword>
<dbReference type="FunFam" id="3.90.930.12:FF:000002">
    <property type="entry name" value="50S ribosomal protein L6"/>
    <property type="match status" value="1"/>
</dbReference>
<dbReference type="InterPro" id="IPR036789">
    <property type="entry name" value="Ribosomal_uL6-like_a/b-dom_sf"/>
</dbReference>
<keyword evidence="2 5" id="KW-0694">RNA-binding</keyword>
<dbReference type="GO" id="GO:0002181">
    <property type="term" value="P:cytoplasmic translation"/>
    <property type="evidence" value="ECO:0007669"/>
    <property type="project" value="TreeGrafter"/>
</dbReference>
<comment type="similarity">
    <text evidence="5 6">Belongs to the universal ribosomal protein uL6 family.</text>
</comment>
<dbReference type="HAMAP" id="MF_01365_B">
    <property type="entry name" value="Ribosomal_uL6_B"/>
    <property type="match status" value="1"/>
</dbReference>
<evidence type="ECO:0000256" key="4">
    <source>
        <dbReference type="ARBA" id="ARBA00023274"/>
    </source>
</evidence>
<keyword evidence="3 5" id="KW-0689">Ribosomal protein</keyword>
<dbReference type="SUPFAM" id="SSF56053">
    <property type="entry name" value="Ribosomal protein L6"/>
    <property type="match status" value="2"/>
</dbReference>
<feature type="domain" description="Large ribosomal subunit protein uL6 alpha-beta" evidence="8">
    <location>
        <begin position="11"/>
        <end position="82"/>
    </location>
</feature>